<proteinExistence type="inferred from homology"/>
<dbReference type="Gene3D" id="3.40.1620.10">
    <property type="entry name" value="YefM-like domain"/>
    <property type="match status" value="1"/>
</dbReference>
<dbReference type="AlphaFoldDB" id="A0A537JKU0"/>
<dbReference type="InterPro" id="IPR006442">
    <property type="entry name" value="Antitoxin_Phd/YefM"/>
</dbReference>
<accession>A0A537JKU0</accession>
<evidence type="ECO:0000256" key="2">
    <source>
        <dbReference type="RuleBase" id="RU362080"/>
    </source>
</evidence>
<sequence>MTNSGYHIVMKQVRIAELKAKLSEYLRAVRRGETIAVLDRETPVAQIVPVRAPSALRVRKPAPGSPPPNRIPLPKPSKVTVDIVRLLLEERQGQR</sequence>
<dbReference type="InterPro" id="IPR051416">
    <property type="entry name" value="phD-YefM_TA_antitoxins"/>
</dbReference>
<dbReference type="NCBIfam" id="TIGR01552">
    <property type="entry name" value="phd_fam"/>
    <property type="match status" value="1"/>
</dbReference>
<comment type="similarity">
    <text evidence="1 2">Belongs to the phD/YefM antitoxin family.</text>
</comment>
<evidence type="ECO:0000313" key="3">
    <source>
        <dbReference type="EMBL" id="TMI84148.1"/>
    </source>
</evidence>
<reference evidence="3 4" key="1">
    <citation type="journal article" date="2019" name="Nat. Microbiol.">
        <title>Mediterranean grassland soil C-N compound turnover is dependent on rainfall and depth, and is mediated by genomically divergent microorganisms.</title>
        <authorList>
            <person name="Diamond S."/>
            <person name="Andeer P.F."/>
            <person name="Li Z."/>
            <person name="Crits-Christoph A."/>
            <person name="Burstein D."/>
            <person name="Anantharaman K."/>
            <person name="Lane K.R."/>
            <person name="Thomas B.C."/>
            <person name="Pan C."/>
            <person name="Northen T.R."/>
            <person name="Banfield J.F."/>
        </authorList>
    </citation>
    <scope>NUCLEOTIDE SEQUENCE [LARGE SCALE GENOMIC DNA]</scope>
    <source>
        <strain evidence="3">NP_6</strain>
    </source>
</reference>
<name>A0A537JKU0_9BACT</name>
<evidence type="ECO:0000313" key="4">
    <source>
        <dbReference type="Proteomes" id="UP000318093"/>
    </source>
</evidence>
<comment type="function">
    <text evidence="2">Antitoxin component of a type II toxin-antitoxin (TA) system.</text>
</comment>
<protein>
    <recommendedName>
        <fullName evidence="2">Antitoxin</fullName>
    </recommendedName>
</protein>
<dbReference type="PANTHER" id="PTHR35377">
    <property type="entry name" value="ANTITOXIN VAPB49-RELATED-RELATED"/>
    <property type="match status" value="1"/>
</dbReference>
<evidence type="ECO:0000256" key="1">
    <source>
        <dbReference type="ARBA" id="ARBA00009981"/>
    </source>
</evidence>
<dbReference type="EMBL" id="VBAN01000076">
    <property type="protein sequence ID" value="TMI84148.1"/>
    <property type="molecule type" value="Genomic_DNA"/>
</dbReference>
<dbReference type="Proteomes" id="UP000318093">
    <property type="component" value="Unassembled WGS sequence"/>
</dbReference>
<dbReference type="Pfam" id="PF02604">
    <property type="entry name" value="PhdYeFM_antitox"/>
    <property type="match status" value="1"/>
</dbReference>
<comment type="caution">
    <text evidence="3">The sequence shown here is derived from an EMBL/GenBank/DDBJ whole genome shotgun (WGS) entry which is preliminary data.</text>
</comment>
<dbReference type="PANTHER" id="PTHR35377:SF8">
    <property type="entry name" value="ANTITOXIN VAPB22"/>
    <property type="match status" value="1"/>
</dbReference>
<dbReference type="SUPFAM" id="SSF143120">
    <property type="entry name" value="YefM-like"/>
    <property type="match status" value="1"/>
</dbReference>
<organism evidence="3 4">
    <name type="scientific">Candidatus Segetimicrobium genomatis</name>
    <dbReference type="NCBI Taxonomy" id="2569760"/>
    <lineage>
        <taxon>Bacteria</taxon>
        <taxon>Bacillati</taxon>
        <taxon>Candidatus Sysuimicrobiota</taxon>
        <taxon>Candidatus Sysuimicrobiia</taxon>
        <taxon>Candidatus Sysuimicrobiales</taxon>
        <taxon>Candidatus Segetimicrobiaceae</taxon>
        <taxon>Candidatus Segetimicrobium</taxon>
    </lineage>
</organism>
<gene>
    <name evidence="3" type="ORF">E6H03_02555</name>
</gene>
<dbReference type="InterPro" id="IPR036165">
    <property type="entry name" value="YefM-like_sf"/>
</dbReference>